<evidence type="ECO:0000313" key="5">
    <source>
        <dbReference type="EMBL" id="GFZ15462.1"/>
    </source>
</evidence>
<proteinExistence type="inferred from homology"/>
<dbReference type="InterPro" id="IPR000490">
    <property type="entry name" value="Glyco_hydro_17"/>
</dbReference>
<accession>A0A7J0GXF5</accession>
<dbReference type="Proteomes" id="UP000585474">
    <property type="component" value="Unassembled WGS sequence"/>
</dbReference>
<dbReference type="EMBL" id="BJWL01000024">
    <property type="protein sequence ID" value="GFZ15462.1"/>
    <property type="molecule type" value="Genomic_DNA"/>
</dbReference>
<keyword evidence="3" id="KW-0326">Glycosidase</keyword>
<dbReference type="OrthoDB" id="941679at2759"/>
<name>A0A7J0GXF5_9ERIC</name>
<evidence type="ECO:0000256" key="1">
    <source>
        <dbReference type="ARBA" id="ARBA00008773"/>
    </source>
</evidence>
<dbReference type="AlphaFoldDB" id="A0A7J0GXF5"/>
<dbReference type="GO" id="GO:0004553">
    <property type="term" value="F:hydrolase activity, hydrolyzing O-glycosyl compounds"/>
    <property type="evidence" value="ECO:0007669"/>
    <property type="project" value="InterPro"/>
</dbReference>
<keyword evidence="6" id="KW-1185">Reference proteome</keyword>
<gene>
    <name evidence="5" type="ORF">Acr_24g0016520</name>
</gene>
<evidence type="ECO:0000256" key="2">
    <source>
        <dbReference type="ARBA" id="ARBA00022801"/>
    </source>
</evidence>
<protein>
    <submittedName>
        <fullName evidence="5">Glycosyl hydrolase superfamily protein</fullName>
    </submittedName>
</protein>
<comment type="caution">
    <text evidence="5">The sequence shown here is derived from an EMBL/GenBank/DDBJ whole genome shotgun (WGS) entry which is preliminary data.</text>
</comment>
<comment type="similarity">
    <text evidence="1 4">Belongs to the glycosyl hydrolase 17 family.</text>
</comment>
<dbReference type="PANTHER" id="PTHR32227">
    <property type="entry name" value="GLUCAN ENDO-1,3-BETA-GLUCOSIDASE BG1-RELATED-RELATED"/>
    <property type="match status" value="1"/>
</dbReference>
<evidence type="ECO:0000256" key="4">
    <source>
        <dbReference type="RuleBase" id="RU004335"/>
    </source>
</evidence>
<dbReference type="Pfam" id="PF00332">
    <property type="entry name" value="Glyco_hydro_17"/>
    <property type="match status" value="1"/>
</dbReference>
<reference evidence="5 6" key="1">
    <citation type="submission" date="2019-07" db="EMBL/GenBank/DDBJ databases">
        <title>De Novo Assembly of kiwifruit Actinidia rufa.</title>
        <authorList>
            <person name="Sugita-Konishi S."/>
            <person name="Sato K."/>
            <person name="Mori E."/>
            <person name="Abe Y."/>
            <person name="Kisaki G."/>
            <person name="Hamano K."/>
            <person name="Suezawa K."/>
            <person name="Otani M."/>
            <person name="Fukuda T."/>
            <person name="Manabe T."/>
            <person name="Gomi K."/>
            <person name="Tabuchi M."/>
            <person name="Akimitsu K."/>
            <person name="Kataoka I."/>
        </authorList>
    </citation>
    <scope>NUCLEOTIDE SEQUENCE [LARGE SCALE GENOMIC DNA]</scope>
    <source>
        <strain evidence="6">cv. Fuchu</strain>
    </source>
</reference>
<keyword evidence="2 5" id="KW-0378">Hydrolase</keyword>
<organism evidence="5 6">
    <name type="scientific">Actinidia rufa</name>
    <dbReference type="NCBI Taxonomy" id="165716"/>
    <lineage>
        <taxon>Eukaryota</taxon>
        <taxon>Viridiplantae</taxon>
        <taxon>Streptophyta</taxon>
        <taxon>Embryophyta</taxon>
        <taxon>Tracheophyta</taxon>
        <taxon>Spermatophyta</taxon>
        <taxon>Magnoliopsida</taxon>
        <taxon>eudicotyledons</taxon>
        <taxon>Gunneridae</taxon>
        <taxon>Pentapetalae</taxon>
        <taxon>asterids</taxon>
        <taxon>Ericales</taxon>
        <taxon>Actinidiaceae</taxon>
        <taxon>Actinidia</taxon>
    </lineage>
</organism>
<dbReference type="FunFam" id="3.20.20.80:FF:000010">
    <property type="entry name" value="glucan endo-1,3-beta-glucosidase, basic"/>
    <property type="match status" value="1"/>
</dbReference>
<dbReference type="GO" id="GO:0005975">
    <property type="term" value="P:carbohydrate metabolic process"/>
    <property type="evidence" value="ECO:0007669"/>
    <property type="project" value="InterPro"/>
</dbReference>
<sequence>MLGNNLPPPTEVVKLLKSRNITRIRLFSPDQDVLTALKGSGIEVILGTLNQDLENLGTDVSNTIDWINTNVVPYADTIHFRCISAGNEVIPSNLATYVFPAMNNLRTALSAVNLGGIPVSTSVSTIILGNSYPPSQGEFSEDVRSIMGPIASFLAENNSPLLVNVYPYFSYIYNPNDISLSYALFNSTEVVVRDGSLGYRNLFDAIIDAVYSALEKVGFGAVEIVISESGWPSDENGDVATIPNAQMYNSKLVGHVSSKSGTPKRPGTGIETYVFAMFNENLKPPGTEQNFGLYYPNMTKVYHLDFK</sequence>
<dbReference type="SUPFAM" id="SSF51445">
    <property type="entry name" value="(Trans)glycosidases"/>
    <property type="match status" value="1"/>
</dbReference>
<evidence type="ECO:0000313" key="6">
    <source>
        <dbReference type="Proteomes" id="UP000585474"/>
    </source>
</evidence>
<dbReference type="InterPro" id="IPR044965">
    <property type="entry name" value="Glyco_hydro_17_plant"/>
</dbReference>
<dbReference type="Gene3D" id="3.20.20.80">
    <property type="entry name" value="Glycosidases"/>
    <property type="match status" value="1"/>
</dbReference>
<dbReference type="InterPro" id="IPR017853">
    <property type="entry name" value="GH"/>
</dbReference>
<evidence type="ECO:0000256" key="3">
    <source>
        <dbReference type="ARBA" id="ARBA00023295"/>
    </source>
</evidence>